<keyword evidence="13" id="KW-1015">Disulfide bond</keyword>
<dbReference type="GO" id="GO:0019878">
    <property type="term" value="P:lysine biosynthetic process via aminoadipic acid"/>
    <property type="evidence" value="ECO:0007669"/>
    <property type="project" value="UniProtKB-UniPathway"/>
</dbReference>
<evidence type="ECO:0000313" key="21">
    <source>
        <dbReference type="Proteomes" id="UP000011668"/>
    </source>
</evidence>
<gene>
    <name evidence="20" type="ORF">AG1IA_08043</name>
</gene>
<keyword evidence="8" id="KW-0547">Nucleotide-binding</keyword>
<dbReference type="SUPFAM" id="SSF49562">
    <property type="entry name" value="C2 domain (Calcium/lipid-binding domain, CaLB)"/>
    <property type="match status" value="1"/>
</dbReference>
<dbReference type="PROSITE" id="PS51419">
    <property type="entry name" value="RAB"/>
    <property type="match status" value="1"/>
</dbReference>
<evidence type="ECO:0000256" key="10">
    <source>
        <dbReference type="ARBA" id="ARBA00023027"/>
    </source>
</evidence>
<dbReference type="PROSITE" id="PS51259">
    <property type="entry name" value="MHD2"/>
    <property type="match status" value="1"/>
</dbReference>
<organism evidence="20 21">
    <name type="scientific">Thanatephorus cucumeris (strain AG1-IA)</name>
    <name type="common">Rice sheath blight fungus</name>
    <name type="synonym">Rhizoctonia solani</name>
    <dbReference type="NCBI Taxonomy" id="983506"/>
    <lineage>
        <taxon>Eukaryota</taxon>
        <taxon>Fungi</taxon>
        <taxon>Dikarya</taxon>
        <taxon>Basidiomycota</taxon>
        <taxon>Agaricomycotina</taxon>
        <taxon>Agaricomycetes</taxon>
        <taxon>Cantharellales</taxon>
        <taxon>Ceratobasidiaceae</taxon>
        <taxon>Rhizoctonia</taxon>
        <taxon>Rhizoctonia solani AG-1</taxon>
    </lineage>
</organism>
<evidence type="ECO:0000259" key="18">
    <source>
        <dbReference type="PROSITE" id="PS51258"/>
    </source>
</evidence>
<evidence type="ECO:0000256" key="5">
    <source>
        <dbReference type="ARBA" id="ARBA00012847"/>
    </source>
</evidence>
<protein>
    <recommendedName>
        <fullName evidence="6">Saccharopine dehydrogenase [NAD(+), L-lysine-forming]</fullName>
        <ecNumber evidence="5">1.5.1.7</ecNumber>
    </recommendedName>
    <alternativeName>
        <fullName evidence="14">Lysine--2-oxoglutarate reductase</fullName>
    </alternativeName>
</protein>
<dbReference type="InterPro" id="IPR014772">
    <property type="entry name" value="Munc13_dom-2"/>
</dbReference>
<dbReference type="STRING" id="983506.L8WJ27"/>
<dbReference type="SMART" id="SM00175">
    <property type="entry name" value="RAB"/>
    <property type="match status" value="1"/>
</dbReference>
<dbReference type="UniPathway" id="UPA00033">
    <property type="reaction ID" value="UER00034"/>
</dbReference>
<dbReference type="InterPro" id="IPR007698">
    <property type="entry name" value="AlaDH/PNT_NAD(H)-bd"/>
</dbReference>
<feature type="region of interest" description="Disordered" evidence="16">
    <location>
        <begin position="2006"/>
        <end position="2045"/>
    </location>
</feature>
<comment type="similarity">
    <text evidence="2">Belongs to the AlaDH/PNT family.</text>
</comment>
<dbReference type="OrthoDB" id="2015333at2759"/>
<comment type="catalytic activity">
    <reaction evidence="15">
        <text>L-saccharopine + NAD(+) + H2O = L-lysine + 2-oxoglutarate + NADH + H(+)</text>
        <dbReference type="Rhea" id="RHEA:12440"/>
        <dbReference type="ChEBI" id="CHEBI:15377"/>
        <dbReference type="ChEBI" id="CHEBI:15378"/>
        <dbReference type="ChEBI" id="CHEBI:16810"/>
        <dbReference type="ChEBI" id="CHEBI:32551"/>
        <dbReference type="ChEBI" id="CHEBI:57540"/>
        <dbReference type="ChEBI" id="CHEBI:57945"/>
        <dbReference type="ChEBI" id="CHEBI:57951"/>
        <dbReference type="EC" id="1.5.1.7"/>
    </reaction>
</comment>
<dbReference type="SUPFAM" id="SSF52283">
    <property type="entry name" value="Formate/glycerate dehydrogenase catalytic domain-like"/>
    <property type="match status" value="1"/>
</dbReference>
<comment type="pathway">
    <text evidence="1">Amino-acid biosynthesis; L-lysine biosynthesis via AAA pathway; L-lysine from L-alpha-aminoadipate (fungal route): step 3/3.</text>
</comment>
<evidence type="ECO:0000259" key="17">
    <source>
        <dbReference type="PROSITE" id="PS50004"/>
    </source>
</evidence>
<dbReference type="Pfam" id="PF00071">
    <property type="entry name" value="Ras"/>
    <property type="match status" value="1"/>
</dbReference>
<feature type="domain" description="MHD2" evidence="19">
    <location>
        <begin position="1888"/>
        <end position="2004"/>
    </location>
</feature>
<keyword evidence="11" id="KW-0342">GTP-binding</keyword>
<dbReference type="CDD" id="cd12188">
    <property type="entry name" value="SDH"/>
    <property type="match status" value="1"/>
</dbReference>
<dbReference type="PROSITE" id="PS50004">
    <property type="entry name" value="C2"/>
    <property type="match status" value="1"/>
</dbReference>
<dbReference type="InterPro" id="IPR014770">
    <property type="entry name" value="Munc13_1"/>
</dbReference>
<dbReference type="GO" id="GO:0004754">
    <property type="term" value="F:saccharopine dehydrogenase (NAD+, L-lysine-forming) activity"/>
    <property type="evidence" value="ECO:0007669"/>
    <property type="project" value="UniProtKB-EC"/>
</dbReference>
<evidence type="ECO:0000256" key="4">
    <source>
        <dbReference type="ARBA" id="ARBA00011245"/>
    </source>
</evidence>
<feature type="region of interest" description="Disordered" evidence="16">
    <location>
        <begin position="978"/>
        <end position="1001"/>
    </location>
</feature>
<evidence type="ECO:0000256" key="13">
    <source>
        <dbReference type="ARBA" id="ARBA00023157"/>
    </source>
</evidence>
<dbReference type="Gene3D" id="2.60.40.150">
    <property type="entry name" value="C2 domain"/>
    <property type="match status" value="1"/>
</dbReference>
<feature type="domain" description="MHD1" evidence="18">
    <location>
        <begin position="1439"/>
        <end position="1557"/>
    </location>
</feature>
<dbReference type="PROSITE" id="PS51258">
    <property type="entry name" value="MHD1"/>
    <property type="match status" value="1"/>
</dbReference>
<dbReference type="InterPro" id="IPR001806">
    <property type="entry name" value="Small_GTPase"/>
</dbReference>
<keyword evidence="12" id="KW-0457">Lysine biosynthesis</keyword>
<dbReference type="GO" id="GO:0003924">
    <property type="term" value="F:GTPase activity"/>
    <property type="evidence" value="ECO:0007669"/>
    <property type="project" value="InterPro"/>
</dbReference>
<dbReference type="InterPro" id="IPR005225">
    <property type="entry name" value="Small_GTP-bd"/>
</dbReference>
<dbReference type="Gene3D" id="1.10.357.50">
    <property type="match status" value="1"/>
</dbReference>
<dbReference type="InterPro" id="IPR035892">
    <property type="entry name" value="C2_domain_sf"/>
</dbReference>
<dbReference type="GO" id="GO:0005525">
    <property type="term" value="F:GTP binding"/>
    <property type="evidence" value="ECO:0007669"/>
    <property type="project" value="UniProtKB-KW"/>
</dbReference>
<evidence type="ECO:0000256" key="7">
    <source>
        <dbReference type="ARBA" id="ARBA00022605"/>
    </source>
</evidence>
<dbReference type="PANTHER" id="PTHR47263">
    <property type="entry name" value="ADENYLATE CYCLASE ACTIVATION PROTEIN GIT1"/>
    <property type="match status" value="1"/>
</dbReference>
<evidence type="ECO:0000256" key="16">
    <source>
        <dbReference type="SAM" id="MobiDB-lite"/>
    </source>
</evidence>
<dbReference type="Pfam" id="PF05222">
    <property type="entry name" value="AlaDh_PNT_N"/>
    <property type="match status" value="1"/>
</dbReference>
<proteinExistence type="inferred from homology"/>
<dbReference type="SUPFAM" id="SSF52540">
    <property type="entry name" value="P-loop containing nucleoside triphosphate hydrolases"/>
    <property type="match status" value="1"/>
</dbReference>
<dbReference type="PRINTS" id="PR00449">
    <property type="entry name" value="RASTRNSFRMNG"/>
</dbReference>
<dbReference type="SUPFAM" id="SSF51735">
    <property type="entry name" value="NAD(P)-binding Rossmann-fold domains"/>
    <property type="match status" value="1"/>
</dbReference>
<evidence type="ECO:0000256" key="11">
    <source>
        <dbReference type="ARBA" id="ARBA00023134"/>
    </source>
</evidence>
<dbReference type="InterPro" id="IPR052811">
    <property type="entry name" value="Glucose_resp_signaling"/>
</dbReference>
<evidence type="ECO:0000256" key="6">
    <source>
        <dbReference type="ARBA" id="ARBA00021221"/>
    </source>
</evidence>
<dbReference type="InterPro" id="IPR010439">
    <property type="entry name" value="MUN_dom"/>
</dbReference>
<dbReference type="EMBL" id="AFRT01002385">
    <property type="protein sequence ID" value="ELU37925.1"/>
    <property type="molecule type" value="Genomic_DNA"/>
</dbReference>
<dbReference type="PANTHER" id="PTHR47263:SF1">
    <property type="entry name" value="C2 DOMAIN PROTEIN (AFU_ORTHOLOGUE AFUA_7G02350)"/>
    <property type="match status" value="1"/>
</dbReference>
<dbReference type="SMART" id="SM01002">
    <property type="entry name" value="AlaDh_PNT_C"/>
    <property type="match status" value="1"/>
</dbReference>
<keyword evidence="10" id="KW-0520">NAD</keyword>
<dbReference type="NCBIfam" id="TIGR00231">
    <property type="entry name" value="small_GTP"/>
    <property type="match status" value="1"/>
</dbReference>
<feature type="domain" description="C2" evidence="17">
    <location>
        <begin position="1631"/>
        <end position="1770"/>
    </location>
</feature>
<comment type="similarity">
    <text evidence="3">Belongs to the small GTPase superfamily. Rho family.</text>
</comment>
<name>L8WJ27_THACA</name>
<feature type="compositionally biased region" description="Basic residues" evidence="16">
    <location>
        <begin position="2028"/>
        <end position="2037"/>
    </location>
</feature>
<keyword evidence="9" id="KW-0560">Oxidoreductase</keyword>
<comment type="caution">
    <text evidence="20">The sequence shown here is derived from an EMBL/GenBank/DDBJ whole genome shotgun (WGS) entry which is preliminary data.</text>
</comment>
<dbReference type="PROSITE" id="PS51421">
    <property type="entry name" value="RAS"/>
    <property type="match status" value="1"/>
</dbReference>
<keyword evidence="7" id="KW-0028">Amino-acid biosynthesis</keyword>
<feature type="region of interest" description="Disordered" evidence="16">
    <location>
        <begin position="809"/>
        <end position="833"/>
    </location>
</feature>
<evidence type="ECO:0000256" key="1">
    <source>
        <dbReference type="ARBA" id="ARBA00004884"/>
    </source>
</evidence>
<comment type="subunit">
    <text evidence="4">Monomer.</text>
</comment>
<dbReference type="EC" id="1.5.1.7" evidence="5"/>
<sequence length="2326" mass="260848">MSARPTFWLRCEKKEFERRAALTPTTAKKLIDAGFDITVERDPQRIFDDEEYEKVGCTLVENNSWPSAPVTTPIIGLKELPVSTDPLPHTHIQFAHCYKRQGGWADVLARFYHGGGTLYDLEFLTDASGRRVAAFGYHAGFAGAAAGCLAYAAQSEGGTLGELVPYANEGKMVEAVKSVLGGRKVRALVIGALGRCGRGAVDLFRKVGLDEDDILKWDMEETAKGGPFQEILDVDIFVNCIYLSSKIPSFLTHEQINAAGKDRRLSVVVDVSCDTTNPNNPIPIYSINTTFDKPTVPVQVAAGNPPMTVISIDHLPTLLPREASEQFSSDLLPSLLEFPKRSEARVWTEAEALFKTKLAEAEAELNLKHPLNDVLDKEIETGRARARCVLARFTTITNTTWTWDELRACTGGTRAVLLPLAPLACYPSPFLDLVSLLVMVPSERYMPPASLYLVLSSLLTGTHVDLPLDLLHDQCVPRRIYPNWYIQSPPFFTCWTNRAWLVFDNYSANVMVDGKTISLGLWDTAGQEDYDRLRPLSYPQTDVFLICFSLVSPPSFENVRTKWWPEISHHAPSTSLVLVGTKLDLRDDPATIDKLRDRYVRMAPISYPQGVQMAKDIGAVKYLECSALTQKGLKTVFDEAAKEEERWMHCSVIRLDPKNDVDTTPVDELSVVSLTYNLSRPLSAGLWGRGHRERIGPETEVVGGRATAGAQGAWAIGAVKAIVDSTSTTVGCALVSFALTGVATRAAGAIHYVCQLDEEHGGQWSVDRCTALSVRRASCTRWRNCLLTCVVLEDIAFESYLSYLITPRPRKPQEEESDAETPTTPATSRPESSRLSQLINFADLIPRSEGREVKFPKDFIKAIDEKLQRIAIGKDAAYTDQYTRRTVAAFWGNFKDQKFVKQMKENRRIEELILMYVTSSTTILKKDKQLSEADGWKLELNKQVAIFIRILRETLRSVHHVPPELISRLDMYANKVTVPKEEPSSGPSSAVSRKPPKERDSWVQIPSETSIADMPLVQTVGKLFGIEDAELQRDVSAAARVCTDRAAIVDLKTCLKNITVGMPFPGRREDFQNDAAYNHWKTTENSQLSQLMVAMIRHNPALAKFTPSEISSTVASAVAARPESIYGDASGGRHDSISHRFSTISIGDSDAEIETADSFTYIPPNPKKAYKRLVELCVDADLSAMVTLPEDQEVSLTILSQRNHEIINECAVRWRILQTYRVSCFLDVVRYKYEREEVPLECVPEALQVVNKTISETALDLWPLPDVCIFYAFLQGCDADGSSRLITYRPYMAELTKLNPNAILQFDDILRLLHGHELLARYEDEIANRLRELSDHIRTTAVHEYTETSNDVFGLEDPDISFPLLELSTKVEKTAKKLDKQFGEPLTGYVPEIVSPFASKARSPSISEISKINERRYTMRHARPILQPLPSIVFLIFTDEWGRSSNCTPPFAQMCHLFSSGVAFDLVGYFEPYVHYWIRSTDSKTLQWVQAAIAEDKFVPEGEDRNSSSVVDLFGSLNSPIEFILDLEWPDEYHNARFMTRLTISQAIEKYCRSIEELFEHEMFPRSGTDLQPQKQSAWLEKAKQYVSVGEKKIEVFNFTPEPCVKLNNIEAARKLLDNIQNKMQIDKIVAALEDQPPPPPDKNDKARYLFTVKVVQAENLVSVDNNPAAMLDTFVVFSDEHGNKLAKTKTIYDTLNPRCECLRVVCMGLVMTLHVGEETFDITVIENPLWVMASVRDRQLVGNHDTVGRGYLCLDPRRFGDFLTHDLWLDLEPAGRILVRVSMEGEKDDVMFYFGRAFRSLKRTEGEMARVFVNKVSPLIRNSLSRQTLKSLIKSKPVYDYQKAIGGITSMYRTAVGAINEPAVPLPPEERQQLRKQTEQMTDLEIEAAIAPLFDHFDVNLPVLHSNLSTATQEMIMVKMWKEILGTLENLLLPPLSDVPTDMKPLAQKEVEIVFKWLKFLQNYLYADGNGLSNELLQNKKYRDLMTVPDDLMEQCVREMQQNLRSAQGTMRRAKSVYSQNSLGTIKQRKKDKKKQNQNNNSDIIMRILRMSSNARRSGTGPSAQATATDVIKWRRKKIVAGLTRISCPARSTPTTGGYQTIGLTKIPTRITLGIIDMRNARLLCINHSGVGAHITHTFLTMEPKSVDFPGTRIAGLYLGYPQDPDIVFMIIYISRSLLCVIRMGIGGLWGRVVGEIRTCCGLSALLGFTVQDKRSPSVRTYPRCSLDPVIRVDMFGLNEPGRMGYHVSPIMIVTVVPGQLAEELPVSSLAQAAAGGLGVEEAGVDFRPRPLALIIRWWSVDERLGRPLALPSLSLASLQNPRIW</sequence>
<evidence type="ECO:0000256" key="14">
    <source>
        <dbReference type="ARBA" id="ARBA00033228"/>
    </source>
</evidence>
<evidence type="ECO:0000256" key="3">
    <source>
        <dbReference type="ARBA" id="ARBA00010142"/>
    </source>
</evidence>
<keyword evidence="21" id="KW-1185">Reference proteome</keyword>
<dbReference type="FunFam" id="3.40.50.720:FF:000217">
    <property type="entry name" value="Saccharopine dehydrogenase [NAD(+), L-lysine-forming]"/>
    <property type="match status" value="1"/>
</dbReference>
<feature type="compositionally biased region" description="Polar residues" evidence="16">
    <location>
        <begin position="820"/>
        <end position="833"/>
    </location>
</feature>
<dbReference type="InterPro" id="IPR000008">
    <property type="entry name" value="C2_dom"/>
</dbReference>
<dbReference type="PROSITE" id="PS51420">
    <property type="entry name" value="RHO"/>
    <property type="match status" value="1"/>
</dbReference>
<dbReference type="SMART" id="SM01003">
    <property type="entry name" value="AlaDh_PNT_N"/>
    <property type="match status" value="1"/>
</dbReference>
<evidence type="ECO:0000256" key="2">
    <source>
        <dbReference type="ARBA" id="ARBA00005689"/>
    </source>
</evidence>
<evidence type="ECO:0000259" key="19">
    <source>
        <dbReference type="PROSITE" id="PS51259"/>
    </source>
</evidence>
<dbReference type="Pfam" id="PF06292">
    <property type="entry name" value="MUN"/>
    <property type="match status" value="1"/>
</dbReference>
<evidence type="ECO:0000256" key="15">
    <source>
        <dbReference type="ARBA" id="ARBA00047860"/>
    </source>
</evidence>
<dbReference type="Gene3D" id="1.20.58.1100">
    <property type="match status" value="1"/>
</dbReference>
<dbReference type="Gene3D" id="3.40.50.300">
    <property type="entry name" value="P-loop containing nucleotide triphosphate hydrolases"/>
    <property type="match status" value="1"/>
</dbReference>
<dbReference type="Gene3D" id="3.40.50.720">
    <property type="entry name" value="NAD(P)-binding Rossmann-like Domain"/>
    <property type="match status" value="1"/>
</dbReference>
<evidence type="ECO:0000256" key="12">
    <source>
        <dbReference type="ARBA" id="ARBA00023154"/>
    </source>
</evidence>
<evidence type="ECO:0000256" key="9">
    <source>
        <dbReference type="ARBA" id="ARBA00023002"/>
    </source>
</evidence>
<dbReference type="FunFam" id="3.40.50.300:FF:001179">
    <property type="entry name" value="Rho family GTPase"/>
    <property type="match status" value="1"/>
</dbReference>
<accession>L8WJ27</accession>
<evidence type="ECO:0000256" key="8">
    <source>
        <dbReference type="ARBA" id="ARBA00022741"/>
    </source>
</evidence>
<dbReference type="Proteomes" id="UP000011668">
    <property type="component" value="Unassembled WGS sequence"/>
</dbReference>
<evidence type="ECO:0000313" key="20">
    <source>
        <dbReference type="EMBL" id="ELU37925.1"/>
    </source>
</evidence>
<reference evidence="20 21" key="1">
    <citation type="journal article" date="2013" name="Nat. Commun.">
        <title>The evolution and pathogenic mechanisms of the rice sheath blight pathogen.</title>
        <authorList>
            <person name="Zheng A."/>
            <person name="Lin R."/>
            <person name="Xu L."/>
            <person name="Qin P."/>
            <person name="Tang C."/>
            <person name="Ai P."/>
            <person name="Zhang D."/>
            <person name="Liu Y."/>
            <person name="Sun Z."/>
            <person name="Feng H."/>
            <person name="Wang Y."/>
            <person name="Chen Y."/>
            <person name="Liang X."/>
            <person name="Fu R."/>
            <person name="Li Q."/>
            <person name="Zhang J."/>
            <person name="Yu X."/>
            <person name="Xie Z."/>
            <person name="Ding L."/>
            <person name="Guan P."/>
            <person name="Tang J."/>
            <person name="Liang Y."/>
            <person name="Wang S."/>
            <person name="Deng Q."/>
            <person name="Li S."/>
            <person name="Zhu J."/>
            <person name="Wang L."/>
            <person name="Liu H."/>
            <person name="Li P."/>
        </authorList>
    </citation>
    <scope>NUCLEOTIDE SEQUENCE [LARGE SCALE GENOMIC DNA]</scope>
    <source>
        <strain evidence="21">AG-1 IA</strain>
    </source>
</reference>
<dbReference type="InterPro" id="IPR007886">
    <property type="entry name" value="AlaDH/PNT_N"/>
</dbReference>
<dbReference type="SMART" id="SM00174">
    <property type="entry name" value="RHO"/>
    <property type="match status" value="1"/>
</dbReference>
<dbReference type="InterPro" id="IPR027417">
    <property type="entry name" value="P-loop_NTPase"/>
</dbReference>
<dbReference type="HOGENOM" id="CLU_229913_0_0_1"/>
<dbReference type="SMART" id="SM00173">
    <property type="entry name" value="RAS"/>
    <property type="match status" value="1"/>
</dbReference>
<dbReference type="InterPro" id="IPR027281">
    <property type="entry name" value="Lys1"/>
</dbReference>
<dbReference type="InterPro" id="IPR036291">
    <property type="entry name" value="NAD(P)-bd_dom_sf"/>
</dbReference>